<dbReference type="EMBL" id="OX465082">
    <property type="protein sequence ID" value="CAI9290993.1"/>
    <property type="molecule type" value="Genomic_DNA"/>
</dbReference>
<dbReference type="InterPro" id="IPR046349">
    <property type="entry name" value="C1-like_sf"/>
</dbReference>
<keyword evidence="7" id="KW-1185">Reference proteome</keyword>
<keyword evidence="3" id="KW-0863">Zinc-finger</keyword>
<evidence type="ECO:0000256" key="1">
    <source>
        <dbReference type="ARBA" id="ARBA00022723"/>
    </source>
</evidence>
<gene>
    <name evidence="6" type="ORF">LSALG_LOCUS30159</name>
</gene>
<dbReference type="Proteomes" id="UP001177003">
    <property type="component" value="Chromosome 6"/>
</dbReference>
<dbReference type="InterPro" id="IPR004146">
    <property type="entry name" value="DC1"/>
</dbReference>
<evidence type="ECO:0000256" key="3">
    <source>
        <dbReference type="ARBA" id="ARBA00022771"/>
    </source>
</evidence>
<feature type="domain" description="Zinc finger PHD-type" evidence="5">
    <location>
        <begin position="455"/>
        <end position="525"/>
    </location>
</feature>
<feature type="domain" description="Zinc finger PHD-type" evidence="5">
    <location>
        <begin position="155"/>
        <end position="219"/>
    </location>
</feature>
<dbReference type="PANTHER" id="PTHR32410">
    <property type="entry name" value="CYSTEINE/HISTIDINE-RICH C1 DOMAIN FAMILY PROTEIN"/>
    <property type="match status" value="1"/>
</dbReference>
<evidence type="ECO:0000256" key="4">
    <source>
        <dbReference type="ARBA" id="ARBA00022833"/>
    </source>
</evidence>
<dbReference type="GO" id="GO:0008270">
    <property type="term" value="F:zinc ion binding"/>
    <property type="evidence" value="ECO:0007669"/>
    <property type="project" value="UniProtKB-KW"/>
</dbReference>
<organism evidence="6 7">
    <name type="scientific">Lactuca saligna</name>
    <name type="common">Willowleaf lettuce</name>
    <dbReference type="NCBI Taxonomy" id="75948"/>
    <lineage>
        <taxon>Eukaryota</taxon>
        <taxon>Viridiplantae</taxon>
        <taxon>Streptophyta</taxon>
        <taxon>Embryophyta</taxon>
        <taxon>Tracheophyta</taxon>
        <taxon>Spermatophyta</taxon>
        <taxon>Magnoliopsida</taxon>
        <taxon>eudicotyledons</taxon>
        <taxon>Gunneridae</taxon>
        <taxon>Pentapetalae</taxon>
        <taxon>asterids</taxon>
        <taxon>campanulids</taxon>
        <taxon>Asterales</taxon>
        <taxon>Asteraceae</taxon>
        <taxon>Cichorioideae</taxon>
        <taxon>Cichorieae</taxon>
        <taxon>Lactucinae</taxon>
        <taxon>Lactuca</taxon>
    </lineage>
</organism>
<protein>
    <recommendedName>
        <fullName evidence="5">Zinc finger PHD-type domain-containing protein</fullName>
    </recommendedName>
</protein>
<proteinExistence type="predicted"/>
<dbReference type="SUPFAM" id="SSF57889">
    <property type="entry name" value="Cysteine-rich domain"/>
    <property type="match status" value="3"/>
</dbReference>
<evidence type="ECO:0000259" key="5">
    <source>
        <dbReference type="SMART" id="SM00249"/>
    </source>
</evidence>
<evidence type="ECO:0000313" key="7">
    <source>
        <dbReference type="Proteomes" id="UP001177003"/>
    </source>
</evidence>
<keyword evidence="4" id="KW-0862">Zinc</keyword>
<feature type="domain" description="Zinc finger PHD-type" evidence="5">
    <location>
        <begin position="24"/>
        <end position="87"/>
    </location>
</feature>
<name>A0AA35ZEE2_LACSI</name>
<keyword evidence="2" id="KW-0677">Repeat</keyword>
<sequence length="557" mass="64825">MVVNIETIVGASFENGDEKPEAISCYACQKHISSGFVYGCTQCRYFMHKACAQLPPTIDHHSLYKQPLTLVDCKAMHFRTWHCDVCRQNKVLGLFYSFMKHDNIYSFTACIDCCVVELVHKAEIDAIKEEARIKIEHEGHPQHTLTLQLRPGAFRCDACNAKNEGLFYQCDSCDFWIHKTCASLAPTIHFPNHLDHPLTLVYSLPEKFFNFSYYCESCNIYIRWNEWLYHCANCRYFVHIKCALDTKQLSTSRDNPSTSTTEEDINDSLHFPMSQVFTDPLKLLHFEKTSQDDDGETNINHWSHGHPLILNVEPYPNMSDINCSDPIEDHSLDLINTWGQQIYCRCNSCGSFGNTFLYRCETCKFNLDVNCAFLPRTIKHKSHKHPLIQVMDPDPLCNACNMWYDHISYACKPCNFILDMYCVMRSPDSLGHRYCKGHEIPLTYPPVMDHPEDFYCDICEEEMHPKLPLYYCGKCKNSFHLYCINRFKCFANVFHEGTFNVPYHKHPLTYVRRKKTPKYVCCNCNQDINGCLILECQSRVCSFNICFECDYNKEMDP</sequence>
<dbReference type="InterPro" id="IPR053192">
    <property type="entry name" value="Vacuole_Formation_Reg"/>
</dbReference>
<dbReference type="InterPro" id="IPR001965">
    <property type="entry name" value="Znf_PHD"/>
</dbReference>
<reference evidence="6" key="1">
    <citation type="submission" date="2023-04" db="EMBL/GenBank/DDBJ databases">
        <authorList>
            <person name="Vijverberg K."/>
            <person name="Xiong W."/>
            <person name="Schranz E."/>
        </authorList>
    </citation>
    <scope>NUCLEOTIDE SEQUENCE</scope>
</reference>
<keyword evidence="1" id="KW-0479">Metal-binding</keyword>
<evidence type="ECO:0000313" key="6">
    <source>
        <dbReference type="EMBL" id="CAI9290993.1"/>
    </source>
</evidence>
<dbReference type="Gene3D" id="3.30.60.20">
    <property type="match status" value="1"/>
</dbReference>
<dbReference type="Pfam" id="PF03107">
    <property type="entry name" value="C1_2"/>
    <property type="match status" value="6"/>
</dbReference>
<dbReference type="PANTHER" id="PTHR32410:SF216">
    <property type="entry name" value="PHORBOL-ESTER_DAG-TYPE DOMAIN-CONTAINING PROTEIN"/>
    <property type="match status" value="1"/>
</dbReference>
<accession>A0AA35ZEE2</accession>
<evidence type="ECO:0000256" key="2">
    <source>
        <dbReference type="ARBA" id="ARBA00022737"/>
    </source>
</evidence>
<dbReference type="AlphaFoldDB" id="A0AA35ZEE2"/>
<dbReference type="SMART" id="SM00249">
    <property type="entry name" value="PHD"/>
    <property type="match status" value="3"/>
</dbReference>